<sequence>MAQSCEGFINDVKIGADNTIVHDLFQISHSKLALIFPDAQQSFIGLESIGRVKNIIDFNKFGLFGNVDFSDKALRGSHFPPMIFSMIGDLQTKIAGTRDFTITCKDLGGE</sequence>
<evidence type="ECO:0000313" key="2">
    <source>
        <dbReference type="Proteomes" id="UP000222788"/>
    </source>
</evidence>
<dbReference type="AlphaFoldDB" id="A0A2C5X691"/>
<evidence type="ECO:0000313" key="1">
    <source>
        <dbReference type="EMBL" id="PHH53402.1"/>
    </source>
</evidence>
<accession>A0A2C5X691</accession>
<comment type="caution">
    <text evidence="1">The sequence shown here is derived from an EMBL/GenBank/DDBJ whole genome shotgun (WGS) entry which is preliminary data.</text>
</comment>
<protein>
    <submittedName>
        <fullName evidence="1">Uncharacterized protein</fullName>
    </submittedName>
</protein>
<gene>
    <name evidence="1" type="ORF">CFIMG_001595RA</name>
</gene>
<organism evidence="1 2">
    <name type="scientific">Ceratocystis fimbriata CBS 114723</name>
    <dbReference type="NCBI Taxonomy" id="1035309"/>
    <lineage>
        <taxon>Eukaryota</taxon>
        <taxon>Fungi</taxon>
        <taxon>Dikarya</taxon>
        <taxon>Ascomycota</taxon>
        <taxon>Pezizomycotina</taxon>
        <taxon>Sordariomycetes</taxon>
        <taxon>Hypocreomycetidae</taxon>
        <taxon>Microascales</taxon>
        <taxon>Ceratocystidaceae</taxon>
        <taxon>Ceratocystis</taxon>
    </lineage>
</organism>
<reference evidence="1 2" key="2">
    <citation type="journal article" date="2013" name="IMA Fungus">
        <title>IMA Genome-F 1: Ceratocystis fimbriata: Draft nuclear genome sequence for the plant pathogen, Ceratocystis fimbriata.</title>
        <authorList>
            <person name="Wilken P.M."/>
            <person name="Steenkamp E.T."/>
            <person name="Wingfield M.J."/>
            <person name="de Beer Z.W."/>
            <person name="Wingfield B.D."/>
        </authorList>
    </citation>
    <scope>NUCLEOTIDE SEQUENCE [LARGE SCALE GENOMIC DNA]</scope>
    <source>
        <strain evidence="1 2">CBS 114723</strain>
    </source>
</reference>
<dbReference type="Proteomes" id="UP000222788">
    <property type="component" value="Unassembled WGS sequence"/>
</dbReference>
<reference evidence="1 2" key="1">
    <citation type="journal article" date="2013" name="Fungal Biol.">
        <title>Analysis of microsatellite markers in the genome of the plant pathogen Ceratocystis fimbriata.</title>
        <authorList>
            <person name="Simpson M.C."/>
            <person name="Wilken P.M."/>
            <person name="Coetzee M.P."/>
            <person name="Wingfield M.J."/>
            <person name="Wingfield B.D."/>
        </authorList>
    </citation>
    <scope>NUCLEOTIDE SEQUENCE [LARGE SCALE GENOMIC DNA]</scope>
    <source>
        <strain evidence="1 2">CBS 114723</strain>
    </source>
</reference>
<dbReference type="EMBL" id="APWK03000044">
    <property type="protein sequence ID" value="PHH53402.1"/>
    <property type="molecule type" value="Genomic_DNA"/>
</dbReference>
<proteinExistence type="predicted"/>
<keyword evidence="2" id="KW-1185">Reference proteome</keyword>
<name>A0A2C5X691_9PEZI</name>